<evidence type="ECO:0000313" key="1">
    <source>
        <dbReference type="EMBL" id="KAJ8688547.1"/>
    </source>
</evidence>
<protein>
    <submittedName>
        <fullName evidence="1">Uncharacterized protein</fullName>
    </submittedName>
</protein>
<evidence type="ECO:0000313" key="2">
    <source>
        <dbReference type="Proteomes" id="UP001239111"/>
    </source>
</evidence>
<comment type="caution">
    <text evidence="1">The sequence shown here is derived from an EMBL/GenBank/DDBJ whole genome shotgun (WGS) entry which is preliminary data.</text>
</comment>
<dbReference type="Proteomes" id="UP001239111">
    <property type="component" value="Chromosome 1"/>
</dbReference>
<sequence>MSVRNDLSCAGYTLSTRETKKEADGQQYLRNVYPDRAESTHVSTELVQQKFRDFVGSANSQIAYRLMLQARPAESETGYTSRLIVGSVIRIFIGALVYELGRSFCSYQKKCRRERRERGWNRRKIVSQLK</sequence>
<reference evidence="1" key="1">
    <citation type="submission" date="2023-04" db="EMBL/GenBank/DDBJ databases">
        <title>A chromosome-level genome assembly of the parasitoid wasp Eretmocerus hayati.</title>
        <authorList>
            <person name="Zhong Y."/>
            <person name="Liu S."/>
            <person name="Liu Y."/>
        </authorList>
    </citation>
    <scope>NUCLEOTIDE SEQUENCE</scope>
    <source>
        <strain evidence="1">ZJU_SS_LIU_2023</strain>
    </source>
</reference>
<gene>
    <name evidence="1" type="ORF">QAD02_024342</name>
</gene>
<accession>A0ACC2PYT1</accession>
<name>A0ACC2PYT1_9HYME</name>
<dbReference type="EMBL" id="CM056741">
    <property type="protein sequence ID" value="KAJ8688547.1"/>
    <property type="molecule type" value="Genomic_DNA"/>
</dbReference>
<proteinExistence type="predicted"/>
<keyword evidence="2" id="KW-1185">Reference proteome</keyword>
<organism evidence="1 2">
    <name type="scientific">Eretmocerus hayati</name>
    <dbReference type="NCBI Taxonomy" id="131215"/>
    <lineage>
        <taxon>Eukaryota</taxon>
        <taxon>Metazoa</taxon>
        <taxon>Ecdysozoa</taxon>
        <taxon>Arthropoda</taxon>
        <taxon>Hexapoda</taxon>
        <taxon>Insecta</taxon>
        <taxon>Pterygota</taxon>
        <taxon>Neoptera</taxon>
        <taxon>Endopterygota</taxon>
        <taxon>Hymenoptera</taxon>
        <taxon>Apocrita</taxon>
        <taxon>Proctotrupomorpha</taxon>
        <taxon>Chalcidoidea</taxon>
        <taxon>Aphelinidae</taxon>
        <taxon>Aphelininae</taxon>
        <taxon>Eretmocerus</taxon>
    </lineage>
</organism>